<organism evidence="6 7">
    <name type="scientific">Phocoenobacter skyensis</name>
    <dbReference type="NCBI Taxonomy" id="97481"/>
    <lineage>
        <taxon>Bacteria</taxon>
        <taxon>Pseudomonadati</taxon>
        <taxon>Pseudomonadota</taxon>
        <taxon>Gammaproteobacteria</taxon>
        <taxon>Pasteurellales</taxon>
        <taxon>Pasteurellaceae</taxon>
        <taxon>Phocoenobacter</taxon>
    </lineage>
</organism>
<name>A0A1H7TWF3_9PAST</name>
<dbReference type="InterPro" id="IPR017871">
    <property type="entry name" value="ABC_transporter-like_CS"/>
</dbReference>
<dbReference type="PANTHER" id="PTHR42734">
    <property type="entry name" value="METAL TRANSPORT SYSTEM ATP-BINDING PROTEIN TM_0124-RELATED"/>
    <property type="match status" value="1"/>
</dbReference>
<dbReference type="InterPro" id="IPR050153">
    <property type="entry name" value="Metal_Ion_Import_ABC"/>
</dbReference>
<dbReference type="Gene3D" id="3.40.50.300">
    <property type="entry name" value="P-loop containing nucleotide triphosphate hydrolases"/>
    <property type="match status" value="1"/>
</dbReference>
<evidence type="ECO:0000256" key="1">
    <source>
        <dbReference type="ARBA" id="ARBA00005417"/>
    </source>
</evidence>
<dbReference type="Pfam" id="PF00005">
    <property type="entry name" value="ABC_tran"/>
    <property type="match status" value="1"/>
</dbReference>
<dbReference type="PROSITE" id="PS50893">
    <property type="entry name" value="ABC_TRANSPORTER_2"/>
    <property type="match status" value="1"/>
</dbReference>
<keyword evidence="2" id="KW-0813">Transport</keyword>
<evidence type="ECO:0000313" key="6">
    <source>
        <dbReference type="EMBL" id="SEL88983.1"/>
    </source>
</evidence>
<evidence type="ECO:0000313" key="7">
    <source>
        <dbReference type="Proteomes" id="UP000198883"/>
    </source>
</evidence>
<dbReference type="InterPro" id="IPR027417">
    <property type="entry name" value="P-loop_NTPase"/>
</dbReference>
<dbReference type="Proteomes" id="UP000198883">
    <property type="component" value="Unassembled WGS sequence"/>
</dbReference>
<feature type="domain" description="ABC transporter" evidence="5">
    <location>
        <begin position="8"/>
        <end position="243"/>
    </location>
</feature>
<dbReference type="InterPro" id="IPR003593">
    <property type="entry name" value="AAA+_ATPase"/>
</dbReference>
<sequence>MKTTLPSIAVDNIAVRYNNGHTAIYDVSFQLEGGTTCALVGANGSGKSTLFKSLMGLVTPQQGTVSLCNLPINDALKQNLIAYVPQTEEIDWEFPISVYDVVLQGRYGYMNFLRIASKEDKQIVQQSMERLGIEQLADRQIGELSGGQKKRVFLARALVQQSKIILLDEPFTGVDISTENAIMALLGELREEGCLILVSTHHLESIPHYCDHIVMIDRTVIASGTTKSTFISENIQRVFGGTLRSFETHNQEKGS</sequence>
<comment type="similarity">
    <text evidence="1">Belongs to the ABC transporter superfamily.</text>
</comment>
<evidence type="ECO:0000256" key="3">
    <source>
        <dbReference type="ARBA" id="ARBA00022741"/>
    </source>
</evidence>
<dbReference type="AlphaFoldDB" id="A0A1H7TWF3"/>
<evidence type="ECO:0000259" key="5">
    <source>
        <dbReference type="PROSITE" id="PS50893"/>
    </source>
</evidence>
<dbReference type="GO" id="GO:0005524">
    <property type="term" value="F:ATP binding"/>
    <property type="evidence" value="ECO:0007669"/>
    <property type="project" value="UniProtKB-KW"/>
</dbReference>
<proteinExistence type="inferred from homology"/>
<evidence type="ECO:0000256" key="4">
    <source>
        <dbReference type="ARBA" id="ARBA00022840"/>
    </source>
</evidence>
<keyword evidence="4 6" id="KW-0067">ATP-binding</keyword>
<dbReference type="PANTHER" id="PTHR42734:SF5">
    <property type="entry name" value="IRON TRANSPORT SYSTEM ATP-BINDING PROTEIN HI_0361-RELATED"/>
    <property type="match status" value="1"/>
</dbReference>
<dbReference type="OrthoDB" id="9806726at2"/>
<protein>
    <submittedName>
        <fullName evidence="6">Manganese/iron transport system ATP-binding protein</fullName>
    </submittedName>
</protein>
<reference evidence="7" key="1">
    <citation type="submission" date="2016-10" db="EMBL/GenBank/DDBJ databases">
        <authorList>
            <person name="Varghese N."/>
            <person name="Submissions S."/>
        </authorList>
    </citation>
    <scope>NUCLEOTIDE SEQUENCE [LARGE SCALE GENOMIC DNA]</scope>
    <source>
        <strain evidence="7">DSM 24204</strain>
    </source>
</reference>
<dbReference type="SMART" id="SM00382">
    <property type="entry name" value="AAA"/>
    <property type="match status" value="1"/>
</dbReference>
<evidence type="ECO:0000256" key="2">
    <source>
        <dbReference type="ARBA" id="ARBA00022448"/>
    </source>
</evidence>
<dbReference type="EMBL" id="FOBN01000001">
    <property type="protein sequence ID" value="SEL88983.1"/>
    <property type="molecule type" value="Genomic_DNA"/>
</dbReference>
<dbReference type="FunFam" id="3.40.50.300:FF:000134">
    <property type="entry name" value="Iron-enterobactin ABC transporter ATP-binding protein"/>
    <property type="match status" value="1"/>
</dbReference>
<dbReference type="STRING" id="97481.SAMN05444853_10144"/>
<gene>
    <name evidence="6" type="ORF">SAMN05444853_10144</name>
</gene>
<dbReference type="PROSITE" id="PS00211">
    <property type="entry name" value="ABC_TRANSPORTER_1"/>
    <property type="match status" value="1"/>
</dbReference>
<accession>A0A1H7TWF3</accession>
<keyword evidence="3" id="KW-0547">Nucleotide-binding</keyword>
<dbReference type="GO" id="GO:0016887">
    <property type="term" value="F:ATP hydrolysis activity"/>
    <property type="evidence" value="ECO:0007669"/>
    <property type="project" value="InterPro"/>
</dbReference>
<dbReference type="InterPro" id="IPR003439">
    <property type="entry name" value="ABC_transporter-like_ATP-bd"/>
</dbReference>
<dbReference type="SUPFAM" id="SSF52540">
    <property type="entry name" value="P-loop containing nucleoside triphosphate hydrolases"/>
    <property type="match status" value="1"/>
</dbReference>
<dbReference type="CDD" id="cd03235">
    <property type="entry name" value="ABC_Metallic_Cations"/>
    <property type="match status" value="1"/>
</dbReference>